<accession>G0J449</accession>
<dbReference type="EMBL" id="CP002955">
    <property type="protein sequence ID" value="AEL26715.1"/>
    <property type="molecule type" value="Genomic_DNA"/>
</dbReference>
<organism evidence="1 2">
    <name type="scientific">Cyclobacterium marinum (strain ATCC 25205 / DSM 745 / LMG 13164 / NCIMB 1802)</name>
    <name type="common">Flectobacillus marinus</name>
    <dbReference type="NCBI Taxonomy" id="880070"/>
    <lineage>
        <taxon>Bacteria</taxon>
        <taxon>Pseudomonadati</taxon>
        <taxon>Bacteroidota</taxon>
        <taxon>Cytophagia</taxon>
        <taxon>Cytophagales</taxon>
        <taxon>Cyclobacteriaceae</taxon>
        <taxon>Cyclobacterium</taxon>
    </lineage>
</organism>
<dbReference type="Proteomes" id="UP000001635">
    <property type="component" value="Chromosome"/>
</dbReference>
<reference evidence="2" key="1">
    <citation type="submission" date="2011-07" db="EMBL/GenBank/DDBJ databases">
        <title>The complete genome of Cyclobacterium marinum DSM 745.</title>
        <authorList>
            <person name="Lucas S."/>
            <person name="Han J."/>
            <person name="Lapidus A."/>
            <person name="Bruce D."/>
            <person name="Goodwin L."/>
            <person name="Pitluck S."/>
            <person name="Peters L."/>
            <person name="Kyrpides N."/>
            <person name="Mavromatis K."/>
            <person name="Ivanova N."/>
            <person name="Ovchinnikova G."/>
            <person name="Chertkov O."/>
            <person name="Detter J.C."/>
            <person name="Tapia R."/>
            <person name="Han C."/>
            <person name="Land M."/>
            <person name="Hauser L."/>
            <person name="Markowitz V."/>
            <person name="Cheng J.-F."/>
            <person name="Hugenholtz P."/>
            <person name="Woyke T."/>
            <person name="Wu D."/>
            <person name="Tindall B."/>
            <person name="Schuetze A."/>
            <person name="Brambilla E."/>
            <person name="Klenk H.-P."/>
            <person name="Eisen J.A."/>
        </authorList>
    </citation>
    <scope>NUCLEOTIDE SEQUENCE [LARGE SCALE GENOMIC DNA]</scope>
    <source>
        <strain evidence="2">ATCC 25205 / DSM 745 / LMG 13164 / NCIMB 1802</strain>
    </source>
</reference>
<dbReference type="STRING" id="880070.Cycma_2985"/>
<keyword evidence="2" id="KW-1185">Reference proteome</keyword>
<dbReference type="AlphaFoldDB" id="G0J449"/>
<dbReference type="KEGG" id="cmr:Cycma_2985"/>
<sequence>MVSGVVRLGGKGNAINSTLNLSGGVLSGPAGIMSLRAWGHDMLLKESQWLGNNGKLYSTKFNGSNKWLSGTQKAFRAAGSAAKAAGNALGGLGVSIALGSAIQSTIDGKDNTSTWVDLTITGGLFIGGLAAGITGTPVVATFGIVYGVYRLTAGLNGDALIDQYFGYR</sequence>
<dbReference type="HOGENOM" id="CLU_1583778_0_0_10"/>
<evidence type="ECO:0000313" key="1">
    <source>
        <dbReference type="EMBL" id="AEL26715.1"/>
    </source>
</evidence>
<evidence type="ECO:0000313" key="2">
    <source>
        <dbReference type="Proteomes" id="UP000001635"/>
    </source>
</evidence>
<gene>
    <name evidence="1" type="ordered locus">Cycma_2985</name>
</gene>
<name>G0J449_CYCMS</name>
<proteinExistence type="predicted"/>
<protein>
    <submittedName>
        <fullName evidence="1">Uncharacterized protein</fullName>
    </submittedName>
</protein>